<dbReference type="SUPFAM" id="SSF49998">
    <property type="entry name" value="Amine oxidase catalytic domain"/>
    <property type="match status" value="1"/>
</dbReference>
<evidence type="ECO:0000256" key="4">
    <source>
        <dbReference type="ARBA" id="ARBA00023002"/>
    </source>
</evidence>
<feature type="domain" description="Copper amine oxidase N2-terminal" evidence="8">
    <location>
        <begin position="38"/>
        <end position="127"/>
    </location>
</feature>
<dbReference type="InterPro" id="IPR015802">
    <property type="entry name" value="Cu_amine_oxidase_N3"/>
</dbReference>
<dbReference type="InterPro" id="IPR036460">
    <property type="entry name" value="Cu_amine_oxidase_C_sf"/>
</dbReference>
<proteinExistence type="inferred from homology"/>
<dbReference type="InterPro" id="IPR049947">
    <property type="entry name" value="Cu_Am_Ox_Cu-bd"/>
</dbReference>
<dbReference type="InterPro" id="IPR015798">
    <property type="entry name" value="Cu_amine_oxidase_C"/>
</dbReference>
<protein>
    <recommendedName>
        <fullName evidence="6">Amine oxidase</fullName>
        <ecNumber evidence="6">1.4.3.-</ecNumber>
    </recommendedName>
</protein>
<keyword evidence="2 6" id="KW-0479">Metal-binding</keyword>
<dbReference type="Gene3D" id="3.10.450.40">
    <property type="match status" value="2"/>
</dbReference>
<evidence type="ECO:0000256" key="1">
    <source>
        <dbReference type="ARBA" id="ARBA00007983"/>
    </source>
</evidence>
<dbReference type="Pfam" id="PF01179">
    <property type="entry name" value="Cu_amine_oxid"/>
    <property type="match status" value="1"/>
</dbReference>
<feature type="domain" description="Copper amine oxidase N3-terminal" evidence="9">
    <location>
        <begin position="134"/>
        <end position="229"/>
    </location>
</feature>
<evidence type="ECO:0000259" key="7">
    <source>
        <dbReference type="Pfam" id="PF01179"/>
    </source>
</evidence>
<evidence type="ECO:0000259" key="9">
    <source>
        <dbReference type="Pfam" id="PF02728"/>
    </source>
</evidence>
<accession>A0ABQ7V994</accession>
<evidence type="ECO:0000256" key="2">
    <source>
        <dbReference type="ARBA" id="ARBA00022723"/>
    </source>
</evidence>
<dbReference type="SUPFAM" id="SSF54416">
    <property type="entry name" value="Amine oxidase N-terminal region"/>
    <property type="match status" value="2"/>
</dbReference>
<dbReference type="InterPro" id="IPR000269">
    <property type="entry name" value="Cu_amine_oxidase"/>
</dbReference>
<comment type="PTM">
    <text evidence="6">Topaquinone (TPQ) is generated by copper-dependent autoxidation of a specific tyrosyl residue.</text>
</comment>
<evidence type="ECO:0000256" key="6">
    <source>
        <dbReference type="RuleBase" id="RU000672"/>
    </source>
</evidence>
<dbReference type="Pfam" id="PF02728">
    <property type="entry name" value="Cu_amine_oxidN3"/>
    <property type="match status" value="1"/>
</dbReference>
<evidence type="ECO:0000313" key="10">
    <source>
        <dbReference type="EMBL" id="KAH0760318.1"/>
    </source>
</evidence>
<dbReference type="InterPro" id="IPR016182">
    <property type="entry name" value="Cu_amine_oxidase_N-reg"/>
</dbReference>
<comment type="cofactor">
    <cofactor evidence="6">
        <name>Cu cation</name>
        <dbReference type="ChEBI" id="CHEBI:23378"/>
    </cofactor>
    <text evidence="6">Contains 1 topaquinone per subunit.</text>
</comment>
<dbReference type="Pfam" id="PF02727">
    <property type="entry name" value="Cu_amine_oxidN2"/>
    <property type="match status" value="1"/>
</dbReference>
<dbReference type="PROSITE" id="PS01165">
    <property type="entry name" value="COPPER_AMINE_OXID_2"/>
    <property type="match status" value="1"/>
</dbReference>
<name>A0ABQ7V994_SOLTU</name>
<dbReference type="PANTHER" id="PTHR10638">
    <property type="entry name" value="COPPER AMINE OXIDASE"/>
    <property type="match status" value="1"/>
</dbReference>
<organism evidence="10 11">
    <name type="scientific">Solanum tuberosum</name>
    <name type="common">Potato</name>
    <dbReference type="NCBI Taxonomy" id="4113"/>
    <lineage>
        <taxon>Eukaryota</taxon>
        <taxon>Viridiplantae</taxon>
        <taxon>Streptophyta</taxon>
        <taxon>Embryophyta</taxon>
        <taxon>Tracheophyta</taxon>
        <taxon>Spermatophyta</taxon>
        <taxon>Magnoliopsida</taxon>
        <taxon>eudicotyledons</taxon>
        <taxon>Gunneridae</taxon>
        <taxon>Pentapetalae</taxon>
        <taxon>asterids</taxon>
        <taxon>lamiids</taxon>
        <taxon>Solanales</taxon>
        <taxon>Solanaceae</taxon>
        <taxon>Solanoideae</taxon>
        <taxon>Solaneae</taxon>
        <taxon>Solanum</taxon>
    </lineage>
</organism>
<comment type="similarity">
    <text evidence="1 6">Belongs to the copper/topaquinone oxidase family.</text>
</comment>
<keyword evidence="5 6" id="KW-0186">Copper</keyword>
<feature type="domain" description="Copper amine oxidase catalytic" evidence="7">
    <location>
        <begin position="256"/>
        <end position="660"/>
    </location>
</feature>
<dbReference type="InterPro" id="IPR049948">
    <property type="entry name" value="Cu_Am_ox_TPQ-bd"/>
</dbReference>
<keyword evidence="11" id="KW-1185">Reference proteome</keyword>
<evidence type="ECO:0000256" key="3">
    <source>
        <dbReference type="ARBA" id="ARBA00022772"/>
    </source>
</evidence>
<keyword evidence="4 6" id="KW-0560">Oxidoreductase</keyword>
<dbReference type="Proteomes" id="UP000826656">
    <property type="component" value="Unassembled WGS sequence"/>
</dbReference>
<comment type="caution">
    <text evidence="10">The sequence shown here is derived from an EMBL/GenBank/DDBJ whole genome shotgun (WGS) entry which is preliminary data.</text>
</comment>
<reference evidence="10 11" key="1">
    <citation type="journal article" date="2021" name="bioRxiv">
        <title>Chromosome-scale and haplotype-resolved genome assembly of a tetraploid potato cultivar.</title>
        <authorList>
            <person name="Sun H."/>
            <person name="Jiao W.-B."/>
            <person name="Krause K."/>
            <person name="Campoy J.A."/>
            <person name="Goel M."/>
            <person name="Folz-Donahue K."/>
            <person name="Kukat C."/>
            <person name="Huettel B."/>
            <person name="Schneeberger K."/>
        </authorList>
    </citation>
    <scope>NUCLEOTIDE SEQUENCE [LARGE SCALE GENOMIC DNA]</scope>
    <source>
        <strain evidence="10">SolTubOtavaFocal</strain>
        <tissue evidence="10">Leaves</tissue>
    </source>
</reference>
<dbReference type="PANTHER" id="PTHR10638:SF40">
    <property type="entry name" value="PRIMARY AMINE OXIDASE 1"/>
    <property type="match status" value="1"/>
</dbReference>
<evidence type="ECO:0000259" key="8">
    <source>
        <dbReference type="Pfam" id="PF02727"/>
    </source>
</evidence>
<keyword evidence="3 6" id="KW-0801">TPQ</keyword>
<evidence type="ECO:0000313" key="11">
    <source>
        <dbReference type="Proteomes" id="UP000826656"/>
    </source>
</evidence>
<gene>
    <name evidence="10" type="ORF">KY290_016391</name>
</gene>
<dbReference type="InterPro" id="IPR015800">
    <property type="entry name" value="Cu_amine_oxidase_N2"/>
</dbReference>
<sequence length="663" mass="75818">MSKHNFCIKFSMEFIKVLALPILVIVFLFCFTRSQCHHPLDPLSPTEINKIRVIIQKSHFSSLSNLTFHFVDLEEPNKKDVLHWMSLHKHKRVVSPYRRARVVVRANSETYEVVVDLSTHAIISENMYTGHGYPPITLDDIIRSSRLTLRNHQLQDSILRRGLNISEVSCIPQPAGWFGEPKTRRVLNVPCFYRRGTTNFWARPIEGITTLVEVESMKIIKYIDRFRVPLPKAESAIFESSSQGSVTCSDTDTSRIIIKGNEVKWANWDFHVGFNTRAGTIVSTASIFDTTTKKYRRVLYRGHVSETFVPYMDPTFEWYYRTFMDIGEFGFGRSASSLVPLLDCPSNAVYMVGNMADSEGGVVQVPNAICIFERYVGDAAWRHTENGVPGNTNTKGQQEVNLVVRMVATVGNYDYTLDWEFKQSGTIKVGVSLTGVMETKAVKYTNDNQITEDVYGTLVAENTIAVNHDHFLTYYLDVDVDGTDNSFVKSKLITTTVKERNVSPRKSYWKVVKETMKTESEAKTNLGLEPVELLIVNSNKKTKVGNDVSYRLIPSRPAMSLLSDDDYPQRRAAYTKYQLWVTLYNKSERWAGGFYADRSHGDDGLAIWSLRNRTIKNKDIVLWYTVGLHHVPCQEDFPVMPSIYEGFELRPTNFFQRNPLLKQ</sequence>
<evidence type="ECO:0000256" key="5">
    <source>
        <dbReference type="ARBA" id="ARBA00023008"/>
    </source>
</evidence>
<dbReference type="EC" id="1.4.3.-" evidence="6"/>
<dbReference type="EMBL" id="JAIVGD010000013">
    <property type="protein sequence ID" value="KAH0760318.1"/>
    <property type="molecule type" value="Genomic_DNA"/>
</dbReference>
<dbReference type="Gene3D" id="2.70.98.20">
    <property type="entry name" value="Copper amine oxidase, catalytic domain"/>
    <property type="match status" value="1"/>
</dbReference>
<dbReference type="PROSITE" id="PS01164">
    <property type="entry name" value="COPPER_AMINE_OXID_1"/>
    <property type="match status" value="1"/>
</dbReference>